<keyword evidence="2" id="KW-1185">Reference proteome</keyword>
<protein>
    <submittedName>
        <fullName evidence="1">Uncharacterized protein</fullName>
    </submittedName>
</protein>
<comment type="caution">
    <text evidence="1">The sequence shown here is derived from an EMBL/GenBank/DDBJ whole genome shotgun (WGS) entry which is preliminary data.</text>
</comment>
<accession>A0A543FQ16</accession>
<name>A0A543FQ16_9PSEU</name>
<reference evidence="1 2" key="1">
    <citation type="submission" date="2019-06" db="EMBL/GenBank/DDBJ databases">
        <title>Sequencing the genomes of 1000 actinobacteria strains.</title>
        <authorList>
            <person name="Klenk H.-P."/>
        </authorList>
    </citation>
    <scope>NUCLEOTIDE SEQUENCE [LARGE SCALE GENOMIC DNA]</scope>
    <source>
        <strain evidence="1 2">DSM 45511</strain>
    </source>
</reference>
<dbReference type="Proteomes" id="UP000319818">
    <property type="component" value="Unassembled WGS sequence"/>
</dbReference>
<gene>
    <name evidence="1" type="ORF">FB388_7387</name>
</gene>
<dbReference type="AlphaFoldDB" id="A0A543FQ16"/>
<dbReference type="EMBL" id="VFPH01000003">
    <property type="protein sequence ID" value="TQM35941.1"/>
    <property type="molecule type" value="Genomic_DNA"/>
</dbReference>
<evidence type="ECO:0000313" key="1">
    <source>
        <dbReference type="EMBL" id="TQM35941.1"/>
    </source>
</evidence>
<proteinExistence type="predicted"/>
<evidence type="ECO:0000313" key="2">
    <source>
        <dbReference type="Proteomes" id="UP000319818"/>
    </source>
</evidence>
<sequence>MAFAVSAVGLTAGAHVTAGGEPPDVPQLLLLVALAEGVSARFAGRPRSPAATAAALLTTQVVLHFAFAFATPGHGAHLGPTPSLAMLVAHGLAAAVLGALLSHGERLIAHVVRALLPVAVLHPFRVVPVTRLLVVAPRDVPVRLGASLHDISGRGPPSTSLAART</sequence>
<organism evidence="1 2">
    <name type="scientific">Pseudonocardia cypriaca</name>
    <dbReference type="NCBI Taxonomy" id="882449"/>
    <lineage>
        <taxon>Bacteria</taxon>
        <taxon>Bacillati</taxon>
        <taxon>Actinomycetota</taxon>
        <taxon>Actinomycetes</taxon>
        <taxon>Pseudonocardiales</taxon>
        <taxon>Pseudonocardiaceae</taxon>
        <taxon>Pseudonocardia</taxon>
    </lineage>
</organism>